<dbReference type="Pfam" id="PF01472">
    <property type="entry name" value="PUA"/>
    <property type="match status" value="1"/>
</dbReference>
<dbReference type="Gene3D" id="2.30.130.10">
    <property type="entry name" value="PUA domain"/>
    <property type="match status" value="1"/>
</dbReference>
<protein>
    <submittedName>
        <fullName evidence="2">DUF1947 domain-containing protein</fullName>
    </submittedName>
</protein>
<feature type="domain" description="PUA" evidence="1">
    <location>
        <begin position="75"/>
        <end position="150"/>
    </location>
</feature>
<dbReference type="EMBL" id="DTLS01000056">
    <property type="protein sequence ID" value="HGZ59989.1"/>
    <property type="molecule type" value="Genomic_DNA"/>
</dbReference>
<dbReference type="PANTHER" id="PTHR22798">
    <property type="entry name" value="MCT-1 PROTEIN"/>
    <property type="match status" value="1"/>
</dbReference>
<gene>
    <name evidence="2" type="ORF">ENW83_02115</name>
</gene>
<dbReference type="GO" id="GO:0001731">
    <property type="term" value="P:formation of translation preinitiation complex"/>
    <property type="evidence" value="ECO:0007669"/>
    <property type="project" value="TreeGrafter"/>
</dbReference>
<dbReference type="InterPro" id="IPR036974">
    <property type="entry name" value="PUA_sf"/>
</dbReference>
<dbReference type="Pfam" id="PF09183">
    <property type="entry name" value="DUF1947"/>
    <property type="match status" value="1"/>
</dbReference>
<dbReference type="PIRSF" id="PIRSF005067">
    <property type="entry name" value="Tma_RNA-bind_prd"/>
    <property type="match status" value="1"/>
</dbReference>
<dbReference type="SUPFAM" id="SSF88697">
    <property type="entry name" value="PUA domain-like"/>
    <property type="match status" value="1"/>
</dbReference>
<dbReference type="InterPro" id="IPR015947">
    <property type="entry name" value="PUA-like_sf"/>
</dbReference>
<evidence type="ECO:0000313" key="2">
    <source>
        <dbReference type="EMBL" id="HGZ59989.1"/>
    </source>
</evidence>
<dbReference type="PROSITE" id="PS50890">
    <property type="entry name" value="PUA"/>
    <property type="match status" value="1"/>
</dbReference>
<proteinExistence type="predicted"/>
<dbReference type="AlphaFoldDB" id="A0A7J3SM64"/>
<dbReference type="PANTHER" id="PTHR22798:SF0">
    <property type="entry name" value="MALIGNANT T-CELL-AMPLIFIED SEQUENCE 1"/>
    <property type="match status" value="1"/>
</dbReference>
<reference evidence="2" key="1">
    <citation type="journal article" date="2020" name="mSystems">
        <title>Genome- and Community-Level Interaction Insights into Carbon Utilization and Element Cycling Functions of Hydrothermarchaeota in Hydrothermal Sediment.</title>
        <authorList>
            <person name="Zhou Z."/>
            <person name="Liu Y."/>
            <person name="Xu W."/>
            <person name="Pan J."/>
            <person name="Luo Z.H."/>
            <person name="Li M."/>
        </authorList>
    </citation>
    <scope>NUCLEOTIDE SEQUENCE [LARGE SCALE GENOMIC DNA]</scope>
    <source>
        <strain evidence="2">SpSt-885</strain>
    </source>
</reference>
<dbReference type="SMART" id="SM00359">
    <property type="entry name" value="PUA"/>
    <property type="match status" value="1"/>
</dbReference>
<dbReference type="InterPro" id="IPR004521">
    <property type="entry name" value="Uncharacterised_CHP00451"/>
</dbReference>
<dbReference type="Gene3D" id="3.10.450.120">
    <property type="entry name" value="Pre-PUA domain, domain 1"/>
    <property type="match status" value="1"/>
</dbReference>
<dbReference type="NCBIfam" id="TIGR00451">
    <property type="entry name" value="unchar_dom_2"/>
    <property type="match status" value="1"/>
</dbReference>
<organism evidence="2">
    <name type="scientific">Fervidicoccus fontis</name>
    <dbReference type="NCBI Taxonomy" id="683846"/>
    <lineage>
        <taxon>Archaea</taxon>
        <taxon>Thermoproteota</taxon>
        <taxon>Thermoprotei</taxon>
        <taxon>Fervidicoccales</taxon>
        <taxon>Fervidicoccaceae</taxon>
        <taxon>Fervidicoccus</taxon>
    </lineage>
</organism>
<dbReference type="InterPro" id="IPR022430">
    <property type="entry name" value="CHP03684"/>
</dbReference>
<dbReference type="InterPro" id="IPR016437">
    <property type="entry name" value="MCT-1/Tma20"/>
</dbReference>
<dbReference type="InterPro" id="IPR002478">
    <property type="entry name" value="PUA"/>
</dbReference>
<dbReference type="NCBIfam" id="TIGR03684">
    <property type="entry name" value="arCOG00985"/>
    <property type="match status" value="1"/>
</dbReference>
<evidence type="ECO:0000259" key="1">
    <source>
        <dbReference type="SMART" id="SM00359"/>
    </source>
</evidence>
<accession>A0A7J3SM64</accession>
<dbReference type="GO" id="GO:0003723">
    <property type="term" value="F:RNA binding"/>
    <property type="evidence" value="ECO:0007669"/>
    <property type="project" value="InterPro"/>
</dbReference>
<dbReference type="SUPFAM" id="SSF88802">
    <property type="entry name" value="Pre-PUA domain"/>
    <property type="match status" value="1"/>
</dbReference>
<comment type="caution">
    <text evidence="2">The sequence shown here is derived from an EMBL/GenBank/DDBJ whole genome shotgun (WGS) entry which is preliminary data.</text>
</comment>
<dbReference type="InterPro" id="IPR015266">
    <property type="entry name" value="DUF1947"/>
</dbReference>
<sequence length="157" mass="17433">MKRHHLSKKDKEQVAQTLKEKLGITSIPEIVELMEDEEKRCYLFEGTPSICEVGGNIIPLLKWLIKHRGEELGIPRIIVNKGAVKPISGGADLMAPGIVRTEGTFPAGTVIVVAEEERGIPIAVMRAIFSSDEIKGMKRGKVAENLHWVGDKLWKEL</sequence>
<name>A0A7J3SM64_9CREN</name>